<accession>U5G167</accession>
<dbReference type="InParanoid" id="U5G167"/>
<dbReference type="HOGENOM" id="CLU_1573293_0_0_1"/>
<evidence type="ECO:0000313" key="3">
    <source>
        <dbReference type="Proteomes" id="UP000006729"/>
    </source>
</evidence>
<keyword evidence="3" id="KW-1185">Reference proteome</keyword>
<evidence type="ECO:0000313" key="2">
    <source>
        <dbReference type="EMBL" id="PNT14550.1"/>
    </source>
</evidence>
<proteinExistence type="predicted"/>
<evidence type="ECO:0000256" key="1">
    <source>
        <dbReference type="SAM" id="Phobius"/>
    </source>
</evidence>
<sequence>MTFMKIPQGICHAIVTPMHRANTPNVLPLVIMGWTSVIVIVILRKALQTPKGSTDKEKGDSLYMSTPKGMFIVPISGGIDIVFPVLYSPLTNGDYISLRETTPTWCCTKKQLRIVPRGKRTLRRANRHGVRKYMVLLSNILQTQYTWTWQCTKFKVAWVWHACQTQYAWI</sequence>
<dbReference type="AlphaFoldDB" id="U5G167"/>
<protein>
    <submittedName>
        <fullName evidence="2">Uncharacterized protein</fullName>
    </submittedName>
</protein>
<feature type="transmembrane region" description="Helical" evidence="1">
    <location>
        <begin position="26"/>
        <end position="43"/>
    </location>
</feature>
<reference evidence="2 3" key="1">
    <citation type="journal article" date="2006" name="Science">
        <title>The genome of black cottonwood, Populus trichocarpa (Torr. &amp; Gray).</title>
        <authorList>
            <person name="Tuskan G.A."/>
            <person name="Difazio S."/>
            <person name="Jansson S."/>
            <person name="Bohlmann J."/>
            <person name="Grigoriev I."/>
            <person name="Hellsten U."/>
            <person name="Putnam N."/>
            <person name="Ralph S."/>
            <person name="Rombauts S."/>
            <person name="Salamov A."/>
            <person name="Schein J."/>
            <person name="Sterck L."/>
            <person name="Aerts A."/>
            <person name="Bhalerao R.R."/>
            <person name="Bhalerao R.P."/>
            <person name="Blaudez D."/>
            <person name="Boerjan W."/>
            <person name="Brun A."/>
            <person name="Brunner A."/>
            <person name="Busov V."/>
            <person name="Campbell M."/>
            <person name="Carlson J."/>
            <person name="Chalot M."/>
            <person name="Chapman J."/>
            <person name="Chen G.L."/>
            <person name="Cooper D."/>
            <person name="Coutinho P.M."/>
            <person name="Couturier J."/>
            <person name="Covert S."/>
            <person name="Cronk Q."/>
            <person name="Cunningham R."/>
            <person name="Davis J."/>
            <person name="Degroeve S."/>
            <person name="Dejardin A."/>
            <person name="Depamphilis C."/>
            <person name="Detter J."/>
            <person name="Dirks B."/>
            <person name="Dubchak I."/>
            <person name="Duplessis S."/>
            <person name="Ehlting J."/>
            <person name="Ellis B."/>
            <person name="Gendler K."/>
            <person name="Goodstein D."/>
            <person name="Gribskov M."/>
            <person name="Grimwood J."/>
            <person name="Groover A."/>
            <person name="Gunter L."/>
            <person name="Hamberger B."/>
            <person name="Heinze B."/>
            <person name="Helariutta Y."/>
            <person name="Henrissat B."/>
            <person name="Holligan D."/>
            <person name="Holt R."/>
            <person name="Huang W."/>
            <person name="Islam-Faridi N."/>
            <person name="Jones S."/>
            <person name="Jones-Rhoades M."/>
            <person name="Jorgensen R."/>
            <person name="Joshi C."/>
            <person name="Kangasjarvi J."/>
            <person name="Karlsson J."/>
            <person name="Kelleher C."/>
            <person name="Kirkpatrick R."/>
            <person name="Kirst M."/>
            <person name="Kohler A."/>
            <person name="Kalluri U."/>
            <person name="Larimer F."/>
            <person name="Leebens-Mack J."/>
            <person name="Leple J.C."/>
            <person name="Locascio P."/>
            <person name="Lou Y."/>
            <person name="Lucas S."/>
            <person name="Martin F."/>
            <person name="Montanini B."/>
            <person name="Napoli C."/>
            <person name="Nelson D.R."/>
            <person name="Nelson C."/>
            <person name="Nieminen K."/>
            <person name="Nilsson O."/>
            <person name="Pereda V."/>
            <person name="Peter G."/>
            <person name="Philippe R."/>
            <person name="Pilate G."/>
            <person name="Poliakov A."/>
            <person name="Razumovskaya J."/>
            <person name="Richardson P."/>
            <person name="Rinaldi C."/>
            <person name="Ritland K."/>
            <person name="Rouze P."/>
            <person name="Ryaboy D."/>
            <person name="Schmutz J."/>
            <person name="Schrader J."/>
            <person name="Segerman B."/>
            <person name="Shin H."/>
            <person name="Siddiqui A."/>
            <person name="Sterky F."/>
            <person name="Terry A."/>
            <person name="Tsai C.J."/>
            <person name="Uberbacher E."/>
            <person name="Unneberg P."/>
            <person name="Vahala J."/>
            <person name="Wall K."/>
            <person name="Wessler S."/>
            <person name="Yang G."/>
            <person name="Yin T."/>
            <person name="Douglas C."/>
            <person name="Marra M."/>
            <person name="Sandberg G."/>
            <person name="Van de Peer Y."/>
            <person name="Rokhsar D."/>
        </authorList>
    </citation>
    <scope>NUCLEOTIDE SEQUENCE [LARGE SCALE GENOMIC DNA]</scope>
    <source>
        <strain evidence="3">cv. Nisqually</strain>
    </source>
</reference>
<gene>
    <name evidence="2" type="ORF">POPTR_010G037300</name>
</gene>
<keyword evidence="1" id="KW-0472">Membrane</keyword>
<keyword evidence="1" id="KW-0812">Transmembrane</keyword>
<dbReference type="Proteomes" id="UP000006729">
    <property type="component" value="Chromosome 10"/>
</dbReference>
<dbReference type="EMBL" id="CM009299">
    <property type="protein sequence ID" value="PNT14550.1"/>
    <property type="molecule type" value="Genomic_DNA"/>
</dbReference>
<organism evidence="2 3">
    <name type="scientific">Populus trichocarpa</name>
    <name type="common">Western balsam poplar</name>
    <name type="synonym">Populus balsamifera subsp. trichocarpa</name>
    <dbReference type="NCBI Taxonomy" id="3694"/>
    <lineage>
        <taxon>Eukaryota</taxon>
        <taxon>Viridiplantae</taxon>
        <taxon>Streptophyta</taxon>
        <taxon>Embryophyta</taxon>
        <taxon>Tracheophyta</taxon>
        <taxon>Spermatophyta</taxon>
        <taxon>Magnoliopsida</taxon>
        <taxon>eudicotyledons</taxon>
        <taxon>Gunneridae</taxon>
        <taxon>Pentapetalae</taxon>
        <taxon>rosids</taxon>
        <taxon>fabids</taxon>
        <taxon>Malpighiales</taxon>
        <taxon>Salicaceae</taxon>
        <taxon>Saliceae</taxon>
        <taxon>Populus</taxon>
    </lineage>
</organism>
<keyword evidence="1" id="KW-1133">Transmembrane helix</keyword>
<name>U5G167_POPTR</name>